<gene>
    <name evidence="1" type="ORF">SDC9_182232</name>
</gene>
<organism evidence="1">
    <name type="scientific">bioreactor metagenome</name>
    <dbReference type="NCBI Taxonomy" id="1076179"/>
    <lineage>
        <taxon>unclassified sequences</taxon>
        <taxon>metagenomes</taxon>
        <taxon>ecological metagenomes</taxon>
    </lineage>
</organism>
<protein>
    <submittedName>
        <fullName evidence="1">Uncharacterized protein</fullName>
    </submittedName>
</protein>
<reference evidence="1" key="1">
    <citation type="submission" date="2019-08" db="EMBL/GenBank/DDBJ databases">
        <authorList>
            <person name="Kucharzyk K."/>
            <person name="Murdoch R.W."/>
            <person name="Higgins S."/>
            <person name="Loffler F."/>
        </authorList>
    </citation>
    <scope>NUCLEOTIDE SEQUENCE</scope>
</reference>
<comment type="caution">
    <text evidence="1">The sequence shown here is derived from an EMBL/GenBank/DDBJ whole genome shotgun (WGS) entry which is preliminary data.</text>
</comment>
<sequence>MLRLRSYALNAYLEGGAFLDLKAESGIPADASTRFNGKFRAYNRLSEIQTPRPSDLFTFIDEHADSLNDGWFITDMTDTNSWNDVPAAYHADSSAIGFADGHSILRKWTDARTFNPVTKSGWLHFVQAPGSADLAWIAERATAPRRELSRRP</sequence>
<dbReference type="AlphaFoldDB" id="A0A645H6Z7"/>
<name>A0A645H6Z7_9ZZZZ</name>
<dbReference type="EMBL" id="VSSQ01087930">
    <property type="protein sequence ID" value="MPN34738.1"/>
    <property type="molecule type" value="Genomic_DNA"/>
</dbReference>
<evidence type="ECO:0000313" key="1">
    <source>
        <dbReference type="EMBL" id="MPN34738.1"/>
    </source>
</evidence>
<proteinExistence type="predicted"/>
<accession>A0A645H6Z7</accession>